<proteinExistence type="predicted"/>
<evidence type="ECO:0008006" key="4">
    <source>
        <dbReference type="Google" id="ProtNLM"/>
    </source>
</evidence>
<evidence type="ECO:0000313" key="3">
    <source>
        <dbReference type="Proteomes" id="UP000320531"/>
    </source>
</evidence>
<organism evidence="2 3">
    <name type="scientific">Corynebacterium aurimucosum</name>
    <dbReference type="NCBI Taxonomy" id="169292"/>
    <lineage>
        <taxon>Bacteria</taxon>
        <taxon>Bacillati</taxon>
        <taxon>Actinomycetota</taxon>
        <taxon>Actinomycetes</taxon>
        <taxon>Mycobacteriales</taxon>
        <taxon>Corynebacteriaceae</taxon>
        <taxon>Corynebacterium</taxon>
    </lineage>
</organism>
<feature type="chain" id="PRO_5038471779" description="EF-hand domain-containing protein" evidence="1">
    <location>
        <begin position="27"/>
        <end position="84"/>
    </location>
</feature>
<dbReference type="AlphaFoldDB" id="A0A558GKZ8"/>
<dbReference type="EMBL" id="VMTY01000003">
    <property type="protein sequence ID" value="TVU57541.1"/>
    <property type="molecule type" value="Genomic_DNA"/>
</dbReference>
<name>A0A558GKZ8_9CORY</name>
<dbReference type="RefSeq" id="WP_070446814.1">
    <property type="nucleotide sequence ID" value="NZ_BAAAJC010000028.1"/>
</dbReference>
<gene>
    <name evidence="2" type="ORF">FQK23_01310</name>
</gene>
<comment type="caution">
    <text evidence="2">The sequence shown here is derived from an EMBL/GenBank/DDBJ whole genome shotgun (WGS) entry which is preliminary data.</text>
</comment>
<protein>
    <recommendedName>
        <fullName evidence="4">EF-hand domain-containing protein</fullName>
    </recommendedName>
</protein>
<evidence type="ECO:0000256" key="1">
    <source>
        <dbReference type="SAM" id="SignalP"/>
    </source>
</evidence>
<evidence type="ECO:0000313" key="2">
    <source>
        <dbReference type="EMBL" id="TVU57541.1"/>
    </source>
</evidence>
<sequence>MKFFSRKSIVAAATAATIAFSGTAVASAAPVEDDSSSKAFFALSSDDEGNISPKEIREWIKVVTSIIGAMDDAMRLGDKLAGTK</sequence>
<accession>A0A558GKZ8</accession>
<dbReference type="Proteomes" id="UP000320531">
    <property type="component" value="Unassembled WGS sequence"/>
</dbReference>
<feature type="signal peptide" evidence="1">
    <location>
        <begin position="1"/>
        <end position="26"/>
    </location>
</feature>
<keyword evidence="1" id="KW-0732">Signal</keyword>
<reference evidence="2 3" key="1">
    <citation type="submission" date="2019-07" db="EMBL/GenBank/DDBJ databases">
        <title>Draft genome of C. aurimucosum strain 14-2523.</title>
        <authorList>
            <person name="Pacheco L.G.C."/>
            <person name="Aguiar E.R.G.R."/>
            <person name="Navas J."/>
            <person name="Santos C.S."/>
            <person name="Rocha D.J.P.G."/>
        </authorList>
    </citation>
    <scope>NUCLEOTIDE SEQUENCE [LARGE SCALE GENOMIC DNA]</scope>
    <source>
        <strain evidence="2 3">14-2523</strain>
    </source>
</reference>